<evidence type="ECO:0000313" key="8">
    <source>
        <dbReference type="Proteomes" id="UP000254190"/>
    </source>
</evidence>
<sequence length="90" mass="10728">MPARVRAARVFSLSQRNLKLLLILVVKHRHIQGGQVKKLTDKQKSRFWEQRRNVNFQQSRRLEGIEIPLVTLTADEALARLDELRRHYER</sequence>
<dbReference type="Proteomes" id="UP000041314">
    <property type="component" value="Unassembled WGS sequence"/>
</dbReference>
<evidence type="ECO:0000313" key="6">
    <source>
        <dbReference type="Proteomes" id="UP000041314"/>
    </source>
</evidence>
<protein>
    <submittedName>
        <fullName evidence="4">Antitoxin</fullName>
    </submittedName>
    <submittedName>
        <fullName evidence="1">Protein of uncharacterized function (DUF2559)</fullName>
    </submittedName>
</protein>
<gene>
    <name evidence="2" type="ORF">ERS008198_04106</name>
    <name evidence="1" type="ORF">ERS008202_03725</name>
    <name evidence="3" type="ORF">ERS008207_04145</name>
    <name evidence="4" type="ORF">NCTC5754_00485</name>
</gene>
<dbReference type="Pfam" id="PF10832">
    <property type="entry name" value="YhfG"/>
    <property type="match status" value="1"/>
</dbReference>
<dbReference type="Proteomes" id="UP000039541">
    <property type="component" value="Unassembled WGS sequence"/>
</dbReference>
<dbReference type="Proteomes" id="UP000042394">
    <property type="component" value="Unassembled WGS sequence"/>
</dbReference>
<reference evidence="5 6" key="1">
    <citation type="submission" date="2015-03" db="EMBL/GenBank/DDBJ databases">
        <authorList>
            <consortium name="Pathogen Informatics"/>
        </authorList>
    </citation>
    <scope>NUCLEOTIDE SEQUENCE [LARGE SCALE GENOMIC DNA]</scope>
    <source>
        <strain evidence="1 5">3476</strain>
        <strain evidence="2 6">A1104</strain>
        <strain evidence="3 7">D4891</strain>
    </source>
</reference>
<evidence type="ECO:0000313" key="7">
    <source>
        <dbReference type="Proteomes" id="UP000042394"/>
    </source>
</evidence>
<dbReference type="EMBL" id="CQPD01000056">
    <property type="protein sequence ID" value="CNV04991.1"/>
    <property type="molecule type" value="Genomic_DNA"/>
</dbReference>
<name>A0A0T7RTY7_SALET</name>
<dbReference type="EMBL" id="CQPC01000062">
    <property type="protein sequence ID" value="CNU86676.1"/>
    <property type="molecule type" value="Genomic_DNA"/>
</dbReference>
<dbReference type="EMBL" id="UGVQ01000002">
    <property type="protein sequence ID" value="SUE45702.1"/>
    <property type="molecule type" value="Genomic_DNA"/>
</dbReference>
<dbReference type="Proteomes" id="UP000254190">
    <property type="component" value="Unassembled WGS sequence"/>
</dbReference>
<evidence type="ECO:0000313" key="2">
    <source>
        <dbReference type="EMBL" id="CNV00693.1"/>
    </source>
</evidence>
<organism evidence="4 8">
    <name type="scientific">Salmonella enterica subsp. enterica serovar Bovismorbificans</name>
    <dbReference type="NCBI Taxonomy" id="58097"/>
    <lineage>
        <taxon>Bacteria</taxon>
        <taxon>Pseudomonadati</taxon>
        <taxon>Pseudomonadota</taxon>
        <taxon>Gammaproteobacteria</taxon>
        <taxon>Enterobacterales</taxon>
        <taxon>Enterobacteriaceae</taxon>
        <taxon>Salmonella</taxon>
    </lineage>
</organism>
<reference evidence="4 8" key="2">
    <citation type="submission" date="2018-06" db="EMBL/GenBank/DDBJ databases">
        <authorList>
            <consortium name="Pathogen Informatics"/>
            <person name="Doyle S."/>
        </authorList>
    </citation>
    <scope>NUCLEOTIDE SEQUENCE [LARGE SCALE GENOMIC DNA]</scope>
    <source>
        <strain evidence="4 8">NCTC5754</strain>
    </source>
</reference>
<dbReference type="InterPro" id="IPR022541">
    <property type="entry name" value="YhfG"/>
</dbReference>
<evidence type="ECO:0000313" key="1">
    <source>
        <dbReference type="EMBL" id="CNU86676.1"/>
    </source>
</evidence>
<evidence type="ECO:0000313" key="3">
    <source>
        <dbReference type="EMBL" id="CNV04991.1"/>
    </source>
</evidence>
<dbReference type="AlphaFoldDB" id="A0A0T7RTY7"/>
<accession>A0A0T7RTY7</accession>
<dbReference type="NCBIfam" id="NF007573">
    <property type="entry name" value="PRK10204.1"/>
    <property type="match status" value="1"/>
</dbReference>
<dbReference type="EMBL" id="CQPA01000048">
    <property type="protein sequence ID" value="CNV00693.1"/>
    <property type="molecule type" value="Genomic_DNA"/>
</dbReference>
<evidence type="ECO:0000313" key="4">
    <source>
        <dbReference type="EMBL" id="SUE45702.1"/>
    </source>
</evidence>
<proteinExistence type="predicted"/>
<evidence type="ECO:0000313" key="5">
    <source>
        <dbReference type="Proteomes" id="UP000039541"/>
    </source>
</evidence>